<dbReference type="HAMAP" id="MF_00109">
    <property type="entry name" value="Shikimate_kinase"/>
    <property type="match status" value="1"/>
</dbReference>
<keyword evidence="11" id="KW-0460">Magnesium</keyword>
<dbReference type="EC" id="2.7.1.71" evidence="3 11"/>
<keyword evidence="6 11" id="KW-0547">Nucleotide-binding</keyword>
<evidence type="ECO:0000256" key="5">
    <source>
        <dbReference type="ARBA" id="ARBA00022679"/>
    </source>
</evidence>
<gene>
    <name evidence="11" type="primary">aroK</name>
    <name evidence="12" type="ORF">SAMN05443144_11089</name>
</gene>
<evidence type="ECO:0000313" key="12">
    <source>
        <dbReference type="EMBL" id="SHF58204.1"/>
    </source>
</evidence>
<feature type="binding site" evidence="11">
    <location>
        <begin position="18"/>
        <end position="23"/>
    </location>
    <ligand>
        <name>ATP</name>
        <dbReference type="ChEBI" id="CHEBI:30616"/>
    </ligand>
</feature>
<dbReference type="RefSeq" id="WP_073063728.1">
    <property type="nucleotide sequence ID" value="NZ_FQUS01000010.1"/>
</dbReference>
<feature type="binding site" evidence="11">
    <location>
        <position position="86"/>
    </location>
    <ligand>
        <name>substrate</name>
    </ligand>
</feature>
<evidence type="ECO:0000256" key="4">
    <source>
        <dbReference type="ARBA" id="ARBA00022605"/>
    </source>
</evidence>
<comment type="cofactor">
    <cofactor evidence="11">
        <name>Mg(2+)</name>
        <dbReference type="ChEBI" id="CHEBI:18420"/>
    </cofactor>
    <text evidence="11">Binds 1 Mg(2+) ion per subunit.</text>
</comment>
<keyword evidence="4 11" id="KW-0028">Amino-acid biosynthesis</keyword>
<comment type="function">
    <text evidence="11">Catalyzes the specific phosphorylation of the 3-hydroxyl group of shikimic acid using ATP as a cosubstrate.</text>
</comment>
<comment type="catalytic activity">
    <reaction evidence="10 11">
        <text>shikimate + ATP = 3-phosphoshikimate + ADP + H(+)</text>
        <dbReference type="Rhea" id="RHEA:13121"/>
        <dbReference type="ChEBI" id="CHEBI:15378"/>
        <dbReference type="ChEBI" id="CHEBI:30616"/>
        <dbReference type="ChEBI" id="CHEBI:36208"/>
        <dbReference type="ChEBI" id="CHEBI:145989"/>
        <dbReference type="ChEBI" id="CHEBI:456216"/>
        <dbReference type="EC" id="2.7.1.71"/>
    </reaction>
</comment>
<dbReference type="GO" id="GO:0004765">
    <property type="term" value="F:shikimate kinase activity"/>
    <property type="evidence" value="ECO:0007669"/>
    <property type="project" value="UniProtKB-UniRule"/>
</dbReference>
<comment type="caution">
    <text evidence="11">Lacks conserved residue(s) required for the propagation of feature annotation.</text>
</comment>
<comment type="subunit">
    <text evidence="11">Monomer.</text>
</comment>
<evidence type="ECO:0000256" key="11">
    <source>
        <dbReference type="HAMAP-Rule" id="MF_00109"/>
    </source>
</evidence>
<keyword evidence="8 11" id="KW-0067">ATP-binding</keyword>
<dbReference type="GO" id="GO:0009073">
    <property type="term" value="P:aromatic amino acid family biosynthetic process"/>
    <property type="evidence" value="ECO:0007669"/>
    <property type="project" value="UniProtKB-KW"/>
</dbReference>
<dbReference type="GO" id="GO:0005524">
    <property type="term" value="F:ATP binding"/>
    <property type="evidence" value="ECO:0007669"/>
    <property type="project" value="UniProtKB-UniRule"/>
</dbReference>
<name>A0A1M5CU05_9BACT</name>
<dbReference type="InterPro" id="IPR027417">
    <property type="entry name" value="P-loop_NTPase"/>
</dbReference>
<evidence type="ECO:0000256" key="1">
    <source>
        <dbReference type="ARBA" id="ARBA00004842"/>
    </source>
</evidence>
<keyword evidence="13" id="KW-1185">Reference proteome</keyword>
<sequence>MDIDGEISEVIFLCGFMGAGKTTIGQKLAAELGRPFLDLDDRIVEKAGKPIPEIFEASGEGRFRAIERSALLEVARQFNGVVALGGGSLQNQHLLDHLKCNGLLIFIEAPIPVIIDRISQDANRPLLLDEQGEPKDRDTLKKELKMLYEDRLPLYEQAMITLNIKAGESADQQVKTLINKIRNYVAS</sequence>
<dbReference type="InterPro" id="IPR031322">
    <property type="entry name" value="Shikimate/glucono_kinase"/>
</dbReference>
<dbReference type="EMBL" id="FQUS01000010">
    <property type="protein sequence ID" value="SHF58204.1"/>
    <property type="molecule type" value="Genomic_DNA"/>
</dbReference>
<keyword evidence="11" id="KW-0963">Cytoplasm</keyword>
<keyword evidence="11" id="KW-0479">Metal-binding</keyword>
<dbReference type="InterPro" id="IPR000623">
    <property type="entry name" value="Shikimate_kinase/TSH1"/>
</dbReference>
<dbReference type="Gene3D" id="3.40.50.300">
    <property type="entry name" value="P-loop containing nucleotide triphosphate hydrolases"/>
    <property type="match status" value="1"/>
</dbReference>
<comment type="similarity">
    <text evidence="2 11">Belongs to the shikimate kinase family.</text>
</comment>
<dbReference type="GO" id="GO:0000287">
    <property type="term" value="F:magnesium ion binding"/>
    <property type="evidence" value="ECO:0007669"/>
    <property type="project" value="UniProtKB-UniRule"/>
</dbReference>
<feature type="binding site" evidence="11">
    <location>
        <position position="64"/>
    </location>
    <ligand>
        <name>substrate</name>
    </ligand>
</feature>
<keyword evidence="9 11" id="KW-0057">Aromatic amino acid biosynthesis</keyword>
<evidence type="ECO:0000256" key="6">
    <source>
        <dbReference type="ARBA" id="ARBA00022741"/>
    </source>
</evidence>
<dbReference type="Pfam" id="PF01202">
    <property type="entry name" value="SKI"/>
    <property type="match status" value="1"/>
</dbReference>
<accession>A0A1M5CU05</accession>
<reference evidence="12 13" key="1">
    <citation type="submission" date="2016-11" db="EMBL/GenBank/DDBJ databases">
        <authorList>
            <person name="Jaros S."/>
            <person name="Januszkiewicz K."/>
            <person name="Wedrychowicz H."/>
        </authorList>
    </citation>
    <scope>NUCLEOTIDE SEQUENCE [LARGE SCALE GENOMIC DNA]</scope>
    <source>
        <strain evidence="12 13">DSM 21986</strain>
    </source>
</reference>
<comment type="subcellular location">
    <subcellularLocation>
        <location evidence="11">Cytoplasm</location>
    </subcellularLocation>
</comment>
<dbReference type="PANTHER" id="PTHR21087:SF16">
    <property type="entry name" value="SHIKIMATE KINASE 1, CHLOROPLASTIC"/>
    <property type="match status" value="1"/>
</dbReference>
<dbReference type="Proteomes" id="UP000184041">
    <property type="component" value="Unassembled WGS sequence"/>
</dbReference>
<organism evidence="12 13">
    <name type="scientific">Fodinibius roseus</name>
    <dbReference type="NCBI Taxonomy" id="1194090"/>
    <lineage>
        <taxon>Bacteria</taxon>
        <taxon>Pseudomonadati</taxon>
        <taxon>Balneolota</taxon>
        <taxon>Balneolia</taxon>
        <taxon>Balneolales</taxon>
        <taxon>Balneolaceae</taxon>
        <taxon>Fodinibius</taxon>
    </lineage>
</organism>
<evidence type="ECO:0000313" key="13">
    <source>
        <dbReference type="Proteomes" id="UP000184041"/>
    </source>
</evidence>
<evidence type="ECO:0000256" key="3">
    <source>
        <dbReference type="ARBA" id="ARBA00012154"/>
    </source>
</evidence>
<dbReference type="GO" id="GO:0009423">
    <property type="term" value="P:chorismate biosynthetic process"/>
    <property type="evidence" value="ECO:0007669"/>
    <property type="project" value="UniProtKB-UniRule"/>
</dbReference>
<dbReference type="CDD" id="cd00464">
    <property type="entry name" value="SK"/>
    <property type="match status" value="1"/>
</dbReference>
<dbReference type="GO" id="GO:0005829">
    <property type="term" value="C:cytosol"/>
    <property type="evidence" value="ECO:0007669"/>
    <property type="project" value="TreeGrafter"/>
</dbReference>
<dbReference type="UniPathway" id="UPA00053">
    <property type="reaction ID" value="UER00088"/>
</dbReference>
<dbReference type="PROSITE" id="PS01128">
    <property type="entry name" value="SHIKIMATE_KINASE"/>
    <property type="match status" value="1"/>
</dbReference>
<dbReference type="OrthoDB" id="9800332at2"/>
<dbReference type="STRING" id="1194090.SAMN05443144_11089"/>
<dbReference type="PRINTS" id="PR01100">
    <property type="entry name" value="SHIKIMTKNASE"/>
</dbReference>
<comment type="pathway">
    <text evidence="1 11">Metabolic intermediate biosynthesis; chorismate biosynthesis; chorismate from D-erythrose 4-phosphate and phosphoenolpyruvate: step 5/7.</text>
</comment>
<evidence type="ECO:0000256" key="10">
    <source>
        <dbReference type="ARBA" id="ARBA00048567"/>
    </source>
</evidence>
<evidence type="ECO:0000256" key="8">
    <source>
        <dbReference type="ARBA" id="ARBA00022840"/>
    </source>
</evidence>
<dbReference type="PANTHER" id="PTHR21087">
    <property type="entry name" value="SHIKIMATE KINASE"/>
    <property type="match status" value="1"/>
</dbReference>
<keyword evidence="7 11" id="KW-0418">Kinase</keyword>
<evidence type="ECO:0000256" key="7">
    <source>
        <dbReference type="ARBA" id="ARBA00022777"/>
    </source>
</evidence>
<dbReference type="GO" id="GO:0008652">
    <property type="term" value="P:amino acid biosynthetic process"/>
    <property type="evidence" value="ECO:0007669"/>
    <property type="project" value="UniProtKB-KW"/>
</dbReference>
<feature type="binding site" evidence="11">
    <location>
        <position position="40"/>
    </location>
    <ligand>
        <name>substrate</name>
    </ligand>
</feature>
<feature type="binding site" evidence="11">
    <location>
        <position position="124"/>
    </location>
    <ligand>
        <name>ATP</name>
        <dbReference type="ChEBI" id="CHEBI:30616"/>
    </ligand>
</feature>
<feature type="binding site" evidence="11">
    <location>
        <position position="151"/>
    </location>
    <ligand>
        <name>substrate</name>
    </ligand>
</feature>
<evidence type="ECO:0000256" key="9">
    <source>
        <dbReference type="ARBA" id="ARBA00023141"/>
    </source>
</evidence>
<dbReference type="InterPro" id="IPR023000">
    <property type="entry name" value="Shikimate_kinase_CS"/>
</dbReference>
<proteinExistence type="inferred from homology"/>
<dbReference type="AlphaFoldDB" id="A0A1M5CU05"/>
<protein>
    <recommendedName>
        <fullName evidence="3 11">Shikimate kinase</fullName>
        <shortName evidence="11">SK</shortName>
        <ecNumber evidence="3 11">2.7.1.71</ecNumber>
    </recommendedName>
</protein>
<evidence type="ECO:0000256" key="2">
    <source>
        <dbReference type="ARBA" id="ARBA00006997"/>
    </source>
</evidence>
<keyword evidence="5 11" id="KW-0808">Transferase</keyword>
<dbReference type="SUPFAM" id="SSF52540">
    <property type="entry name" value="P-loop containing nucleoside triphosphate hydrolases"/>
    <property type="match status" value="1"/>
</dbReference>
<feature type="binding site" evidence="11">
    <location>
        <position position="22"/>
    </location>
    <ligand>
        <name>Mg(2+)</name>
        <dbReference type="ChEBI" id="CHEBI:18420"/>
    </ligand>
</feature>